<comment type="similarity">
    <text evidence="1">Belongs to the LDH2/MDH2 oxidoreductase family.</text>
</comment>
<dbReference type="PANTHER" id="PTHR11091:SF0">
    <property type="entry name" value="MALATE DEHYDROGENASE"/>
    <property type="match status" value="1"/>
</dbReference>
<dbReference type="Pfam" id="PF02615">
    <property type="entry name" value="Ldh_2"/>
    <property type="match status" value="1"/>
</dbReference>
<dbReference type="GO" id="GO:0016491">
    <property type="term" value="F:oxidoreductase activity"/>
    <property type="evidence" value="ECO:0007669"/>
    <property type="project" value="UniProtKB-KW"/>
</dbReference>
<evidence type="ECO:0000256" key="1">
    <source>
        <dbReference type="ARBA" id="ARBA00006056"/>
    </source>
</evidence>
<name>A0A9P4M3K3_9PEZI</name>
<dbReference type="InterPro" id="IPR043143">
    <property type="entry name" value="Mal/L-sulf/L-lact_DH-like_NADP"/>
</dbReference>
<sequence length="346" mass="37100">MATGSSWKMAQENMVEVSIPEAKKLAQTALQAVGYTEYDANAIGSHVMDAQTRGYGPTGLARILTIAERVGPKPIGSADMIITRETVSSAQLDAKGAIGYLASYRATEMAIKKAKAGGIGIVGVSNTFYAGMLSYYAEMCTRQDLVAMIAGSAAPWVAPHGSSTPRFGTNPLCIAFPSGSKQPIIWDIGTSKIIHAQVKLAQLMGEELPEETAYDEEGEVTKDPFKAMQGAMAVWGGHKGSGLAVAIQLMGALAGAPAHTHESGDWGLLVIVMDPEMFRPIDDFKKEVDSYSETIRSSKPLKGQGPVRMPFDRSYQIREQIREAGSVQVESSVIEGLHKFIEKGKK</sequence>
<dbReference type="Gene3D" id="1.10.1530.10">
    <property type="match status" value="1"/>
</dbReference>
<dbReference type="InterPro" id="IPR003767">
    <property type="entry name" value="Malate/L-lactate_DH-like"/>
</dbReference>
<comment type="caution">
    <text evidence="3">The sequence shown here is derived from an EMBL/GenBank/DDBJ whole genome shotgun (WGS) entry which is preliminary data.</text>
</comment>
<dbReference type="PANTHER" id="PTHR11091">
    <property type="entry name" value="OXIDOREDUCTASE-RELATED"/>
    <property type="match status" value="1"/>
</dbReference>
<keyword evidence="2" id="KW-0560">Oxidoreductase</keyword>
<reference evidence="3" key="1">
    <citation type="journal article" date="2020" name="Stud. Mycol.">
        <title>101 Dothideomycetes genomes: a test case for predicting lifestyles and emergence of pathogens.</title>
        <authorList>
            <person name="Haridas S."/>
            <person name="Albert R."/>
            <person name="Binder M."/>
            <person name="Bloem J."/>
            <person name="Labutti K."/>
            <person name="Salamov A."/>
            <person name="Andreopoulos B."/>
            <person name="Baker S."/>
            <person name="Barry K."/>
            <person name="Bills G."/>
            <person name="Bluhm B."/>
            <person name="Cannon C."/>
            <person name="Castanera R."/>
            <person name="Culley D."/>
            <person name="Daum C."/>
            <person name="Ezra D."/>
            <person name="Gonzalez J."/>
            <person name="Henrissat B."/>
            <person name="Kuo A."/>
            <person name="Liang C."/>
            <person name="Lipzen A."/>
            <person name="Lutzoni F."/>
            <person name="Magnuson J."/>
            <person name="Mondo S."/>
            <person name="Nolan M."/>
            <person name="Ohm R."/>
            <person name="Pangilinan J."/>
            <person name="Park H.-J."/>
            <person name="Ramirez L."/>
            <person name="Alfaro M."/>
            <person name="Sun H."/>
            <person name="Tritt A."/>
            <person name="Yoshinaga Y."/>
            <person name="Zwiers L.-H."/>
            <person name="Turgeon B."/>
            <person name="Goodwin S."/>
            <person name="Spatafora J."/>
            <person name="Crous P."/>
            <person name="Grigoriev I."/>
        </authorList>
    </citation>
    <scope>NUCLEOTIDE SEQUENCE</scope>
    <source>
        <strain evidence="3">CBS 133067</strain>
    </source>
</reference>
<dbReference type="AlphaFoldDB" id="A0A9P4M3K3"/>
<keyword evidence="4" id="KW-1185">Reference proteome</keyword>
<protein>
    <submittedName>
        <fullName evidence="3">Malate/L-lactate dehydrogenase</fullName>
    </submittedName>
</protein>
<dbReference type="Proteomes" id="UP000799772">
    <property type="component" value="Unassembled WGS sequence"/>
</dbReference>
<dbReference type="Gene3D" id="3.30.1370.60">
    <property type="entry name" value="Hypothetical oxidoreductase yiak, domain 2"/>
    <property type="match status" value="1"/>
</dbReference>
<dbReference type="InterPro" id="IPR043144">
    <property type="entry name" value="Mal/L-sulf/L-lact_DH-like_ah"/>
</dbReference>
<dbReference type="SUPFAM" id="SSF89733">
    <property type="entry name" value="L-sulfolactate dehydrogenase-like"/>
    <property type="match status" value="1"/>
</dbReference>
<dbReference type="EMBL" id="ML978138">
    <property type="protein sequence ID" value="KAF2093357.1"/>
    <property type="molecule type" value="Genomic_DNA"/>
</dbReference>
<accession>A0A9P4M3K3</accession>
<gene>
    <name evidence="3" type="ORF">NA57DRAFT_81287</name>
</gene>
<organism evidence="3 4">
    <name type="scientific">Rhizodiscina lignyota</name>
    <dbReference type="NCBI Taxonomy" id="1504668"/>
    <lineage>
        <taxon>Eukaryota</taxon>
        <taxon>Fungi</taxon>
        <taxon>Dikarya</taxon>
        <taxon>Ascomycota</taxon>
        <taxon>Pezizomycotina</taxon>
        <taxon>Dothideomycetes</taxon>
        <taxon>Pleosporomycetidae</taxon>
        <taxon>Aulographales</taxon>
        <taxon>Rhizodiscinaceae</taxon>
        <taxon>Rhizodiscina</taxon>
    </lineage>
</organism>
<dbReference type="OrthoDB" id="7881616at2759"/>
<proteinExistence type="inferred from homology"/>
<evidence type="ECO:0000256" key="2">
    <source>
        <dbReference type="ARBA" id="ARBA00023002"/>
    </source>
</evidence>
<evidence type="ECO:0000313" key="4">
    <source>
        <dbReference type="Proteomes" id="UP000799772"/>
    </source>
</evidence>
<dbReference type="InterPro" id="IPR036111">
    <property type="entry name" value="Mal/L-sulfo/L-lacto_DH-like_sf"/>
</dbReference>
<evidence type="ECO:0000313" key="3">
    <source>
        <dbReference type="EMBL" id="KAF2093357.1"/>
    </source>
</evidence>